<feature type="non-terminal residue" evidence="1">
    <location>
        <position position="1"/>
    </location>
</feature>
<protein>
    <submittedName>
        <fullName evidence="1">Uncharacterized protein</fullName>
    </submittedName>
</protein>
<evidence type="ECO:0000313" key="1">
    <source>
        <dbReference type="EMBL" id="WVZ09936.1"/>
    </source>
</evidence>
<dbReference type="AlphaFoldDB" id="A0AAQ3NJ30"/>
<name>A0AAQ3NJ30_VIGMU</name>
<accession>A0AAQ3NJ30</accession>
<evidence type="ECO:0000313" key="2">
    <source>
        <dbReference type="Proteomes" id="UP001374535"/>
    </source>
</evidence>
<sequence length="122" mass="15091">AQIYKSNVALFQFNPKPLTNLLQKTRNVFKLKRQQYSNLRNHHKEASMINKSSLGARKMKRTRSSFQSKVFTREYRRQTKRERWSSSRYYMLNVKHLWYRRFKSHAYNFCLFFLFFSNYQRG</sequence>
<keyword evidence="2" id="KW-1185">Reference proteome</keyword>
<gene>
    <name evidence="1" type="ORF">V8G54_014466</name>
</gene>
<dbReference type="EMBL" id="CP144696">
    <property type="protein sequence ID" value="WVZ09936.1"/>
    <property type="molecule type" value="Genomic_DNA"/>
</dbReference>
<reference evidence="1 2" key="1">
    <citation type="journal article" date="2023" name="Life. Sci Alliance">
        <title>Evolutionary insights into 3D genome organization and epigenetic landscape of Vigna mungo.</title>
        <authorList>
            <person name="Junaid A."/>
            <person name="Singh B."/>
            <person name="Bhatia S."/>
        </authorList>
    </citation>
    <scope>NUCLEOTIDE SEQUENCE [LARGE SCALE GENOMIC DNA]</scope>
    <source>
        <strain evidence="1">Urdbean</strain>
    </source>
</reference>
<organism evidence="1 2">
    <name type="scientific">Vigna mungo</name>
    <name type="common">Black gram</name>
    <name type="synonym">Phaseolus mungo</name>
    <dbReference type="NCBI Taxonomy" id="3915"/>
    <lineage>
        <taxon>Eukaryota</taxon>
        <taxon>Viridiplantae</taxon>
        <taxon>Streptophyta</taxon>
        <taxon>Embryophyta</taxon>
        <taxon>Tracheophyta</taxon>
        <taxon>Spermatophyta</taxon>
        <taxon>Magnoliopsida</taxon>
        <taxon>eudicotyledons</taxon>
        <taxon>Gunneridae</taxon>
        <taxon>Pentapetalae</taxon>
        <taxon>rosids</taxon>
        <taxon>fabids</taxon>
        <taxon>Fabales</taxon>
        <taxon>Fabaceae</taxon>
        <taxon>Papilionoideae</taxon>
        <taxon>50 kb inversion clade</taxon>
        <taxon>NPAAA clade</taxon>
        <taxon>indigoferoid/millettioid clade</taxon>
        <taxon>Phaseoleae</taxon>
        <taxon>Vigna</taxon>
    </lineage>
</organism>
<dbReference type="Proteomes" id="UP001374535">
    <property type="component" value="Chromosome 5"/>
</dbReference>
<proteinExistence type="predicted"/>